<name>A0ABN6JYU9_9BURK</name>
<feature type="transmembrane region" description="Helical" evidence="1">
    <location>
        <begin position="40"/>
        <end position="60"/>
    </location>
</feature>
<feature type="transmembrane region" description="Helical" evidence="1">
    <location>
        <begin position="12"/>
        <end position="33"/>
    </location>
</feature>
<sequence length="61" mass="6542">MIIGSQFEQGLVLIVFSLLGVILIGSLLVSLRLERCHPRLIGAILGATLGAILIEYLPLIT</sequence>
<reference evidence="2 3" key="1">
    <citation type="journal article" date="2022" name="Front. Microbiol.">
        <title>Identification and characterization of a novel class of self-sufficient cytochrome P450 hydroxylase involved in cyclohexanecarboxylate degradation in Paraburkholderia terrae strain KU-64.</title>
        <authorList>
            <person name="Yamamoto T."/>
            <person name="Hasegawa Y."/>
            <person name="Iwaki H."/>
        </authorList>
    </citation>
    <scope>NUCLEOTIDE SEQUENCE [LARGE SCALE GENOMIC DNA]</scope>
    <source>
        <strain evidence="2 3">KU-64</strain>
    </source>
</reference>
<keyword evidence="1" id="KW-1133">Transmembrane helix</keyword>
<keyword evidence="1" id="KW-0812">Transmembrane</keyword>
<accession>A0ABN6JYU9</accession>
<keyword evidence="3" id="KW-1185">Reference proteome</keyword>
<dbReference type="RefSeq" id="WP_229517273.1">
    <property type="nucleotide sequence ID" value="NZ_AP024958.1"/>
</dbReference>
<evidence type="ECO:0000313" key="3">
    <source>
        <dbReference type="Proteomes" id="UP001319874"/>
    </source>
</evidence>
<protein>
    <submittedName>
        <fullName evidence="2">Uncharacterized protein</fullName>
    </submittedName>
</protein>
<dbReference type="EMBL" id="AP024958">
    <property type="protein sequence ID" value="BCZ85113.1"/>
    <property type="molecule type" value="Genomic_DNA"/>
</dbReference>
<keyword evidence="1" id="KW-0472">Membrane</keyword>
<evidence type="ECO:0000313" key="2">
    <source>
        <dbReference type="EMBL" id="BCZ85113.1"/>
    </source>
</evidence>
<gene>
    <name evidence="2" type="ORF">PTKU64_87880</name>
</gene>
<evidence type="ECO:0000256" key="1">
    <source>
        <dbReference type="SAM" id="Phobius"/>
    </source>
</evidence>
<organism evidence="2 3">
    <name type="scientific">Paraburkholderia terrae</name>
    <dbReference type="NCBI Taxonomy" id="311230"/>
    <lineage>
        <taxon>Bacteria</taxon>
        <taxon>Pseudomonadati</taxon>
        <taxon>Pseudomonadota</taxon>
        <taxon>Betaproteobacteria</taxon>
        <taxon>Burkholderiales</taxon>
        <taxon>Burkholderiaceae</taxon>
        <taxon>Paraburkholderia</taxon>
    </lineage>
</organism>
<proteinExistence type="predicted"/>
<dbReference type="Proteomes" id="UP001319874">
    <property type="component" value="Chromosome 4"/>
</dbReference>